<reference evidence="1" key="1">
    <citation type="journal article" date="2020" name="Nature">
        <title>Giant virus diversity and host interactions through global metagenomics.</title>
        <authorList>
            <person name="Schulz F."/>
            <person name="Roux S."/>
            <person name="Paez-Espino D."/>
            <person name="Jungbluth S."/>
            <person name="Walsh D.A."/>
            <person name="Denef V.J."/>
            <person name="McMahon K.D."/>
            <person name="Konstantinidis K.T."/>
            <person name="Eloe-Fadrosh E.A."/>
            <person name="Kyrpides N.C."/>
            <person name="Woyke T."/>
        </authorList>
    </citation>
    <scope>NUCLEOTIDE SEQUENCE</scope>
    <source>
        <strain evidence="1">GVMAG-M-3300023184-60</strain>
    </source>
</reference>
<dbReference type="InterPro" id="IPR033562">
    <property type="entry name" value="PLPL"/>
</dbReference>
<sequence length="264" mass="30627">MIYIIKVRVPMRLLLSLLLSLFITSNAYTNINLYGTGMFLPYSMGIVGYIKKYFPLNDINITGISGGAICSILYTQENDLSNPDKIWDYTIGKDVSELYLYKDLHLFQKNIGNNLKLRYNNTLPRDLDKISVISTDVSKMKNVKVSNFDNINDLIDFSLCSSYIPYISGDTMGKKYKGGEYMDGEIFRDYKYNKKQTCPTTISIHRKMWGRKFPFNNCIYTNKQISSDLFNYGWEDTQKNQNELFKCITTTKKRIYLGKILSQK</sequence>
<dbReference type="AlphaFoldDB" id="A0A6C0IAQ5"/>
<accession>A0A6C0IAQ5</accession>
<organism evidence="1">
    <name type="scientific">viral metagenome</name>
    <dbReference type="NCBI Taxonomy" id="1070528"/>
    <lineage>
        <taxon>unclassified sequences</taxon>
        <taxon>metagenomes</taxon>
        <taxon>organismal metagenomes</taxon>
    </lineage>
</organism>
<dbReference type="SUPFAM" id="SSF52151">
    <property type="entry name" value="FabD/lysophospholipase-like"/>
    <property type="match status" value="1"/>
</dbReference>
<dbReference type="GO" id="GO:0005737">
    <property type="term" value="C:cytoplasm"/>
    <property type="evidence" value="ECO:0007669"/>
    <property type="project" value="TreeGrafter"/>
</dbReference>
<evidence type="ECO:0008006" key="2">
    <source>
        <dbReference type="Google" id="ProtNLM"/>
    </source>
</evidence>
<dbReference type="GO" id="GO:0004806">
    <property type="term" value="F:triacylglycerol lipase activity"/>
    <property type="evidence" value="ECO:0007669"/>
    <property type="project" value="TreeGrafter"/>
</dbReference>
<name>A0A6C0IAQ5_9ZZZZ</name>
<evidence type="ECO:0000313" key="1">
    <source>
        <dbReference type="EMBL" id="QHT89477.1"/>
    </source>
</evidence>
<dbReference type="GO" id="GO:0005811">
    <property type="term" value="C:lipid droplet"/>
    <property type="evidence" value="ECO:0007669"/>
    <property type="project" value="TreeGrafter"/>
</dbReference>
<dbReference type="InterPro" id="IPR016035">
    <property type="entry name" value="Acyl_Trfase/lysoPLipase"/>
</dbReference>
<dbReference type="GO" id="GO:0016020">
    <property type="term" value="C:membrane"/>
    <property type="evidence" value="ECO:0007669"/>
    <property type="project" value="TreeGrafter"/>
</dbReference>
<dbReference type="PANTHER" id="PTHR12406:SF7">
    <property type="entry name" value="PATATIN-LIKE PHOSPHOLIPASE DOMAIN-CONTAINING PROTEIN 4"/>
    <property type="match status" value="1"/>
</dbReference>
<dbReference type="GO" id="GO:0019433">
    <property type="term" value="P:triglyceride catabolic process"/>
    <property type="evidence" value="ECO:0007669"/>
    <property type="project" value="TreeGrafter"/>
</dbReference>
<dbReference type="GO" id="GO:0055088">
    <property type="term" value="P:lipid homeostasis"/>
    <property type="evidence" value="ECO:0007669"/>
    <property type="project" value="TreeGrafter"/>
</dbReference>
<proteinExistence type="predicted"/>
<dbReference type="PANTHER" id="PTHR12406">
    <property type="entry name" value="CALCIUM-INDEPENDENT PHOSPHOLIPASE A2 IPLA2 -RELATED"/>
    <property type="match status" value="1"/>
</dbReference>
<dbReference type="EMBL" id="MN740141">
    <property type="protein sequence ID" value="QHT89477.1"/>
    <property type="molecule type" value="Genomic_DNA"/>
</dbReference>
<protein>
    <recommendedName>
        <fullName evidence="2">PNPLA domain-containing protein</fullName>
    </recommendedName>
</protein>